<dbReference type="STRING" id="29364.SAMN04487772_1154"/>
<evidence type="ECO:0000256" key="1">
    <source>
        <dbReference type="SAM" id="MobiDB-lite"/>
    </source>
</evidence>
<dbReference type="RefSeq" id="WP_177180740.1">
    <property type="nucleotide sequence ID" value="NZ_FOHN01000015.1"/>
</dbReference>
<reference evidence="2 3" key="1">
    <citation type="submission" date="2016-10" db="EMBL/GenBank/DDBJ databases">
        <authorList>
            <person name="de Groot N.N."/>
        </authorList>
    </citation>
    <scope>NUCLEOTIDE SEQUENCE [LARGE SCALE GENOMIC DNA]</scope>
    <source>
        <strain evidence="2 3">DSM 1801</strain>
    </source>
</reference>
<evidence type="ECO:0000313" key="2">
    <source>
        <dbReference type="EMBL" id="SET32158.1"/>
    </source>
</evidence>
<evidence type="ECO:0000313" key="3">
    <source>
        <dbReference type="Proteomes" id="UP000199800"/>
    </source>
</evidence>
<proteinExistence type="predicted"/>
<sequence>MAKKGMRRPDGPEHTHNEAADVGEIQGKAKTGNAKAGPIHAPDWARDDYKTGDKFQ</sequence>
<accession>A0A1I0DK08</accession>
<protein>
    <submittedName>
        <fullName evidence="2">Uncharacterized protein</fullName>
    </submittedName>
</protein>
<gene>
    <name evidence="2" type="ORF">SAMN04487772_1154</name>
</gene>
<feature type="region of interest" description="Disordered" evidence="1">
    <location>
        <begin position="1"/>
        <end position="56"/>
    </location>
</feature>
<organism evidence="2 3">
    <name type="scientific">[Clostridium] polysaccharolyticum</name>
    <dbReference type="NCBI Taxonomy" id="29364"/>
    <lineage>
        <taxon>Bacteria</taxon>
        <taxon>Bacillati</taxon>
        <taxon>Bacillota</taxon>
        <taxon>Clostridia</taxon>
        <taxon>Lachnospirales</taxon>
        <taxon>Lachnospiraceae</taxon>
    </lineage>
</organism>
<dbReference type="EMBL" id="FOHN01000015">
    <property type="protein sequence ID" value="SET32158.1"/>
    <property type="molecule type" value="Genomic_DNA"/>
</dbReference>
<dbReference type="AlphaFoldDB" id="A0A1I0DK08"/>
<name>A0A1I0DK08_9FIRM</name>
<feature type="compositionally biased region" description="Basic and acidic residues" evidence="1">
    <location>
        <begin position="7"/>
        <end position="19"/>
    </location>
</feature>
<feature type="compositionally biased region" description="Basic and acidic residues" evidence="1">
    <location>
        <begin position="43"/>
        <end position="56"/>
    </location>
</feature>
<dbReference type="Proteomes" id="UP000199800">
    <property type="component" value="Unassembled WGS sequence"/>
</dbReference>
<keyword evidence="3" id="KW-1185">Reference proteome</keyword>